<feature type="compositionally biased region" description="Basic and acidic residues" evidence="1">
    <location>
        <begin position="54"/>
        <end position="72"/>
    </location>
</feature>
<feature type="compositionally biased region" description="Basic and acidic residues" evidence="1">
    <location>
        <begin position="25"/>
        <end position="41"/>
    </location>
</feature>
<keyword evidence="3" id="KW-1185">Reference proteome</keyword>
<organism evidence="2 3">
    <name type="scientific">Arthrobacter echini</name>
    <dbReference type="NCBI Taxonomy" id="1529066"/>
    <lineage>
        <taxon>Bacteria</taxon>
        <taxon>Bacillati</taxon>
        <taxon>Actinomycetota</taxon>
        <taxon>Actinomycetes</taxon>
        <taxon>Micrococcales</taxon>
        <taxon>Micrococcaceae</taxon>
        <taxon>Arthrobacter</taxon>
    </lineage>
</organism>
<sequence>MGLLDGLKGKAGTLAGKAGELVGDNADKVKDGLGKAGDFVDSKTGGKYSNHIDGAQDKASEMVDRFDKKDGNDDVSPPPPAV</sequence>
<name>A0A5D0XSU2_9MICC</name>
<protein>
    <submittedName>
        <fullName evidence="2">Antitoxin</fullName>
    </submittedName>
</protein>
<evidence type="ECO:0000313" key="2">
    <source>
        <dbReference type="EMBL" id="TYC99431.1"/>
    </source>
</evidence>
<dbReference type="OrthoDB" id="5125103at2"/>
<evidence type="ECO:0000256" key="1">
    <source>
        <dbReference type="SAM" id="MobiDB-lite"/>
    </source>
</evidence>
<reference evidence="2 3" key="1">
    <citation type="submission" date="2019-08" db="EMBL/GenBank/DDBJ databases">
        <title>Genone of Arthrobacter echini P9.</title>
        <authorList>
            <person name="Bowman J.P."/>
        </authorList>
    </citation>
    <scope>NUCLEOTIDE SEQUENCE [LARGE SCALE GENOMIC DNA]</scope>
    <source>
        <strain evidence="2 3">P9</strain>
    </source>
</reference>
<dbReference type="AlphaFoldDB" id="A0A5D0XSU2"/>
<proteinExistence type="predicted"/>
<dbReference type="Pfam" id="PF14013">
    <property type="entry name" value="MT0933_antitox"/>
    <property type="match status" value="1"/>
</dbReference>
<comment type="caution">
    <text evidence="2">The sequence shown here is derived from an EMBL/GenBank/DDBJ whole genome shotgun (WGS) entry which is preliminary data.</text>
</comment>
<dbReference type="EMBL" id="VSLD01000002">
    <property type="protein sequence ID" value="TYC99431.1"/>
    <property type="molecule type" value="Genomic_DNA"/>
</dbReference>
<gene>
    <name evidence="2" type="ORF">FQ377_05515</name>
</gene>
<dbReference type="RefSeq" id="WP_148600253.1">
    <property type="nucleotide sequence ID" value="NZ_VSLD01000002.1"/>
</dbReference>
<accession>A0A5D0XSU2</accession>
<dbReference type="Proteomes" id="UP000323410">
    <property type="component" value="Unassembled WGS sequence"/>
</dbReference>
<evidence type="ECO:0000313" key="3">
    <source>
        <dbReference type="Proteomes" id="UP000323410"/>
    </source>
</evidence>
<dbReference type="InterPro" id="IPR028037">
    <property type="entry name" value="Antitoxin_Rv0909/MT0933"/>
</dbReference>
<feature type="region of interest" description="Disordered" evidence="1">
    <location>
        <begin position="15"/>
        <end position="82"/>
    </location>
</feature>